<dbReference type="EMBL" id="JPMV01000021">
    <property type="protein sequence ID" value="KGI81127.1"/>
    <property type="molecule type" value="Genomic_DNA"/>
</dbReference>
<dbReference type="InterPro" id="IPR053737">
    <property type="entry name" value="Type_II_TA_Toxin"/>
</dbReference>
<dbReference type="EMBL" id="CP022752">
    <property type="protein sequence ID" value="ASU78998.1"/>
    <property type="molecule type" value="Genomic_DNA"/>
</dbReference>
<dbReference type="Proteomes" id="UP000029737">
    <property type="component" value="Unassembled WGS sequence"/>
</dbReference>
<evidence type="ECO:0000313" key="4">
    <source>
        <dbReference type="Proteomes" id="UP000029737"/>
    </source>
</evidence>
<dbReference type="RefSeq" id="WP_043573608.1">
    <property type="nucleotide sequence ID" value="NZ_CP022752.1"/>
</dbReference>
<evidence type="ECO:0000313" key="3">
    <source>
        <dbReference type="EMBL" id="KGI81127.1"/>
    </source>
</evidence>
<keyword evidence="4" id="KW-1185">Reference proteome</keyword>
<organism evidence="2 5">
    <name type="scientific">Actinopolyspora erythraea</name>
    <dbReference type="NCBI Taxonomy" id="414996"/>
    <lineage>
        <taxon>Bacteria</taxon>
        <taxon>Bacillati</taxon>
        <taxon>Actinomycetota</taxon>
        <taxon>Actinomycetes</taxon>
        <taxon>Actinopolysporales</taxon>
        <taxon>Actinopolysporaceae</taxon>
        <taxon>Actinopolyspora</taxon>
    </lineage>
</organism>
<dbReference type="HOGENOM" id="CLU_115697_5_1_11"/>
<dbReference type="Proteomes" id="UP000215043">
    <property type="component" value="Chromosome"/>
</dbReference>
<name>A0A099D5N8_9ACTN</name>
<dbReference type="InterPro" id="IPR003812">
    <property type="entry name" value="Fido"/>
</dbReference>
<evidence type="ECO:0000313" key="5">
    <source>
        <dbReference type="Proteomes" id="UP000215043"/>
    </source>
</evidence>
<feature type="domain" description="Fido" evidence="1">
    <location>
        <begin position="7"/>
        <end position="127"/>
    </location>
</feature>
<reference evidence="2 5" key="2">
    <citation type="submission" date="2017-08" db="EMBL/GenBank/DDBJ databases">
        <title>The complete genome sequence of moderately halophilic actinomycete Actinopolyspora erythraea YIM 90600, the producer of novel erythromycin, novel actinopolysporins A-C and tubercidin.</title>
        <authorList>
            <person name="Yin M."/>
            <person name="Tang S."/>
        </authorList>
    </citation>
    <scope>NUCLEOTIDE SEQUENCE [LARGE SCALE GENOMIC DNA]</scope>
    <source>
        <strain evidence="2 5">YIM 90600</strain>
    </source>
</reference>
<dbReference type="AlphaFoldDB" id="A0A099D5N8"/>
<dbReference type="KEGG" id="aey:CDG81_12670"/>
<dbReference type="PANTHER" id="PTHR39426:SF1">
    <property type="entry name" value="HOMOLOGY TO DEATH-ON-CURING PROTEIN OF PHAGE P1"/>
    <property type="match status" value="1"/>
</dbReference>
<dbReference type="eggNOG" id="COG3654">
    <property type="taxonomic scope" value="Bacteria"/>
</dbReference>
<dbReference type="PROSITE" id="PS51459">
    <property type="entry name" value="FIDO"/>
    <property type="match status" value="1"/>
</dbReference>
<evidence type="ECO:0000259" key="1">
    <source>
        <dbReference type="PROSITE" id="PS51459"/>
    </source>
</evidence>
<accession>A0A099D5N8</accession>
<evidence type="ECO:0000313" key="2">
    <source>
        <dbReference type="EMBL" id="ASU78998.1"/>
    </source>
</evidence>
<dbReference type="PANTHER" id="PTHR39426">
    <property type="entry name" value="HOMOLOGY TO DEATH-ON-CURING PROTEIN OF PHAGE P1"/>
    <property type="match status" value="1"/>
</dbReference>
<reference evidence="3 4" key="1">
    <citation type="journal article" date="2014" name="PLoS ONE">
        <title>Identification and Characterization of a New Erythromycin Biosynthetic Gene Cluster in Actinopolyspora erythraea YIM90600, a Novel Erythronolide-Producing Halophilic Actinomycete Isolated from Salt Field.</title>
        <authorList>
            <person name="Chen D."/>
            <person name="Feng J."/>
            <person name="Huang L."/>
            <person name="Zhang Q."/>
            <person name="Wu J."/>
            <person name="Zhu X."/>
            <person name="Duan Y."/>
            <person name="Xu Z."/>
        </authorList>
    </citation>
    <scope>NUCLEOTIDE SEQUENCE [LARGE SCALE GENOMIC DNA]</scope>
    <source>
        <strain evidence="3 4">YIM90600</strain>
    </source>
</reference>
<dbReference type="InterPro" id="IPR006440">
    <property type="entry name" value="Doc"/>
</dbReference>
<dbReference type="Pfam" id="PF02661">
    <property type="entry name" value="Fic"/>
    <property type="match status" value="1"/>
</dbReference>
<dbReference type="GO" id="GO:0016301">
    <property type="term" value="F:kinase activity"/>
    <property type="evidence" value="ECO:0007669"/>
    <property type="project" value="InterPro"/>
</dbReference>
<sequence>MSDVEYLDVSDVLGIARITLGTVSTVRDYDPLESAVDRPRASVFGEDVYTDVCTKTAALPHSLAGNYALADGNKRTAWAAAMVFLDINGHPLRIALDEDRAEGLMVREVRGLVGIGEIADALDGFTE</sequence>
<protein>
    <submittedName>
        <fullName evidence="2">Death-on-curing protein</fullName>
    </submittedName>
</protein>
<gene>
    <name evidence="2" type="ORF">CDG81_12670</name>
    <name evidence="3" type="ORF">IL38_12760</name>
</gene>
<proteinExistence type="predicted"/>
<dbReference type="Gene3D" id="1.20.120.1870">
    <property type="entry name" value="Fic/DOC protein, Fido domain"/>
    <property type="match status" value="1"/>
</dbReference>